<comment type="caution">
    <text evidence="11">The sequence shown here is derived from an EMBL/GenBank/DDBJ whole genome shotgun (WGS) entry which is preliminary data.</text>
</comment>
<gene>
    <name evidence="11" type="ORF">KFE25_004021</name>
</gene>
<reference evidence="11" key="1">
    <citation type="submission" date="2021-05" db="EMBL/GenBank/DDBJ databases">
        <title>The genome of the haptophyte Pavlova lutheri (Diacronema luteri, Pavlovales) - a model for lipid biosynthesis in eukaryotic algae.</title>
        <authorList>
            <person name="Hulatt C.J."/>
            <person name="Posewitz M.C."/>
        </authorList>
    </citation>
    <scope>NUCLEOTIDE SEQUENCE</scope>
    <source>
        <strain evidence="11">NIVA-4/92</strain>
    </source>
</reference>
<organism evidence="11 12">
    <name type="scientific">Diacronema lutheri</name>
    <name type="common">Unicellular marine alga</name>
    <name type="synonym">Monochrysis lutheri</name>
    <dbReference type="NCBI Taxonomy" id="2081491"/>
    <lineage>
        <taxon>Eukaryota</taxon>
        <taxon>Haptista</taxon>
        <taxon>Haptophyta</taxon>
        <taxon>Pavlovophyceae</taxon>
        <taxon>Pavlovales</taxon>
        <taxon>Pavlovaceae</taxon>
        <taxon>Diacronema</taxon>
    </lineage>
</organism>
<proteinExistence type="inferred from homology"/>
<evidence type="ECO:0000256" key="6">
    <source>
        <dbReference type="ARBA" id="ARBA00022840"/>
    </source>
</evidence>
<keyword evidence="12" id="KW-1185">Reference proteome</keyword>
<accession>A0A8J6CDP2</accession>
<evidence type="ECO:0000256" key="2">
    <source>
        <dbReference type="ARBA" id="ARBA00007127"/>
    </source>
</evidence>
<evidence type="ECO:0000256" key="5">
    <source>
        <dbReference type="ARBA" id="ARBA00022741"/>
    </source>
</evidence>
<dbReference type="PANTHER" id="PTHR31187:SF1">
    <property type="entry name" value="ADP,ATP CARRIER PROTEIN 1"/>
    <property type="match status" value="1"/>
</dbReference>
<feature type="transmembrane region" description="Helical" evidence="9">
    <location>
        <begin position="454"/>
        <end position="475"/>
    </location>
</feature>
<name>A0A8J6CDP2_DIALT</name>
<feature type="transmembrane region" description="Helical" evidence="9">
    <location>
        <begin position="136"/>
        <end position="156"/>
    </location>
</feature>
<feature type="transmembrane region" description="Helical" evidence="9">
    <location>
        <begin position="70"/>
        <end position="90"/>
    </location>
</feature>
<feature type="region of interest" description="Disordered" evidence="10">
    <location>
        <begin position="498"/>
        <end position="523"/>
    </location>
</feature>
<keyword evidence="4 9" id="KW-0812">Transmembrane</keyword>
<evidence type="ECO:0000256" key="7">
    <source>
        <dbReference type="ARBA" id="ARBA00022989"/>
    </source>
</evidence>
<evidence type="ECO:0000313" key="11">
    <source>
        <dbReference type="EMBL" id="KAG8463748.1"/>
    </source>
</evidence>
<keyword evidence="6 9" id="KW-0067">ATP-binding</keyword>
<dbReference type="OMA" id="YCSIESF"/>
<dbReference type="AlphaFoldDB" id="A0A8J6CDP2"/>
<comment type="similarity">
    <text evidence="2 9">Belongs to the ADP/ATP translocase tlc family.</text>
</comment>
<feature type="transmembrane region" description="Helical" evidence="9">
    <location>
        <begin position="331"/>
        <end position="358"/>
    </location>
</feature>
<dbReference type="InterPro" id="IPR036259">
    <property type="entry name" value="MFS_trans_sf"/>
</dbReference>
<dbReference type="PANTHER" id="PTHR31187">
    <property type="match status" value="1"/>
</dbReference>
<dbReference type="EMBL" id="JAGTXO010000015">
    <property type="protein sequence ID" value="KAG8463748.1"/>
    <property type="molecule type" value="Genomic_DNA"/>
</dbReference>
<dbReference type="GO" id="GO:0005524">
    <property type="term" value="F:ATP binding"/>
    <property type="evidence" value="ECO:0007669"/>
    <property type="project" value="UniProtKB-KW"/>
</dbReference>
<keyword evidence="7 9" id="KW-1133">Transmembrane helix</keyword>
<sequence length="523" mass="56052">MPDDNTNSVLVGLGVVVLVGWCIVSKRINGVMRAGGVDRAIFGDSVVDTRDGVAGKCMSMLYGKLPSSHVPQVGMLSGILFCIIGVYWLLRSLKDTVFASTVGIQYQPRAKMVSLAVVFVLLFVYNKMIDMYEKHVLFYILSVVYGALFLSIALALHMPGVGLDNTQTDPSRLIGWVSYCAIESFGSIFVSLFWSFVNSTVSLEHAKASYGLIIAGAQIGAILGPTLAVMSSSLGVANLYAFGGLVVGMVWVLMRKFVALYGTGTPKAAAMPGKDKGAPGLVEGVYLLGRHPYVAGIFFITCLFEVVVTVLDFEMKVIAKAQPEYADTAAFARFMGFFGQATNSVSLFFSLVGTSFVIRRLGLASTLLLFPLMLMTVLSYVFIAPSLNVFFCALVTVKGLSYALNKPSVEMLYFATSDTIKFKSKSWSDVFGSRGAKAAGSLITDGLRSSMSLLLFWGNLASIGVNVILLLIAVLMGRKFNELQATGAIIGADPHSHYAPSDKGASELKSLASNTSDADDDDT</sequence>
<dbReference type="Proteomes" id="UP000751190">
    <property type="component" value="Unassembled WGS sequence"/>
</dbReference>
<evidence type="ECO:0000256" key="4">
    <source>
        <dbReference type="ARBA" id="ARBA00022692"/>
    </source>
</evidence>
<evidence type="ECO:0000256" key="10">
    <source>
        <dbReference type="SAM" id="MobiDB-lite"/>
    </source>
</evidence>
<dbReference type="OrthoDB" id="194566at2759"/>
<comment type="subcellular location">
    <subcellularLocation>
        <location evidence="1 9">Membrane</location>
        <topology evidence="1 9">Multi-pass membrane protein</topology>
    </subcellularLocation>
</comment>
<evidence type="ECO:0000256" key="1">
    <source>
        <dbReference type="ARBA" id="ARBA00004141"/>
    </source>
</evidence>
<feature type="transmembrane region" description="Helical" evidence="9">
    <location>
        <begin position="293"/>
        <end position="311"/>
    </location>
</feature>
<evidence type="ECO:0000256" key="3">
    <source>
        <dbReference type="ARBA" id="ARBA00022448"/>
    </source>
</evidence>
<feature type="transmembrane region" description="Helical" evidence="9">
    <location>
        <begin position="236"/>
        <end position="254"/>
    </location>
</feature>
<dbReference type="GO" id="GO:0016020">
    <property type="term" value="C:membrane"/>
    <property type="evidence" value="ECO:0007669"/>
    <property type="project" value="UniProtKB-SubCell"/>
</dbReference>
<keyword evidence="3 9" id="KW-0813">Transport</keyword>
<evidence type="ECO:0000256" key="9">
    <source>
        <dbReference type="RuleBase" id="RU363121"/>
    </source>
</evidence>
<feature type="transmembrane region" description="Helical" evidence="9">
    <location>
        <begin position="370"/>
        <end position="397"/>
    </location>
</feature>
<feature type="transmembrane region" description="Helical" evidence="9">
    <location>
        <begin position="209"/>
        <end position="230"/>
    </location>
</feature>
<evidence type="ECO:0000256" key="8">
    <source>
        <dbReference type="ARBA" id="ARBA00023136"/>
    </source>
</evidence>
<dbReference type="InterPro" id="IPR004667">
    <property type="entry name" value="ADP_ATP_car_bac_type"/>
</dbReference>
<dbReference type="Pfam" id="PF03219">
    <property type="entry name" value="TLC"/>
    <property type="match status" value="1"/>
</dbReference>
<feature type="transmembrane region" description="Helical" evidence="9">
    <location>
        <begin position="6"/>
        <end position="24"/>
    </location>
</feature>
<keyword evidence="5 9" id="KW-0547">Nucleotide-binding</keyword>
<evidence type="ECO:0000313" key="12">
    <source>
        <dbReference type="Proteomes" id="UP000751190"/>
    </source>
</evidence>
<dbReference type="SUPFAM" id="SSF103473">
    <property type="entry name" value="MFS general substrate transporter"/>
    <property type="match status" value="1"/>
</dbReference>
<dbReference type="GO" id="GO:0005471">
    <property type="term" value="F:ATP:ADP antiporter activity"/>
    <property type="evidence" value="ECO:0007669"/>
    <property type="project" value="InterPro"/>
</dbReference>
<feature type="transmembrane region" description="Helical" evidence="9">
    <location>
        <begin position="176"/>
        <end position="197"/>
    </location>
</feature>
<keyword evidence="8 9" id="KW-0472">Membrane</keyword>
<protein>
    <recommendedName>
        <fullName evidence="9">ADP,ATP carrier protein</fullName>
    </recommendedName>
</protein>